<keyword evidence="3" id="KW-0479">Metal-binding</keyword>
<organism evidence="8 9">
    <name type="scientific">Artemisia annua</name>
    <name type="common">Sweet wormwood</name>
    <dbReference type="NCBI Taxonomy" id="35608"/>
    <lineage>
        <taxon>Eukaryota</taxon>
        <taxon>Viridiplantae</taxon>
        <taxon>Streptophyta</taxon>
        <taxon>Embryophyta</taxon>
        <taxon>Tracheophyta</taxon>
        <taxon>Spermatophyta</taxon>
        <taxon>Magnoliopsida</taxon>
        <taxon>eudicotyledons</taxon>
        <taxon>Gunneridae</taxon>
        <taxon>Pentapetalae</taxon>
        <taxon>asterids</taxon>
        <taxon>campanulids</taxon>
        <taxon>Asterales</taxon>
        <taxon>Asteraceae</taxon>
        <taxon>Asteroideae</taxon>
        <taxon>Anthemideae</taxon>
        <taxon>Artemisiinae</taxon>
        <taxon>Artemisia</taxon>
    </lineage>
</organism>
<evidence type="ECO:0000256" key="4">
    <source>
        <dbReference type="ARBA" id="ARBA00022771"/>
    </source>
</evidence>
<keyword evidence="5" id="KW-0862">Zinc</keyword>
<protein>
    <recommendedName>
        <fullName evidence="2">RING-type E3 ubiquitin transferase</fullName>
        <ecNumber evidence="2">2.3.2.27</ecNumber>
    </recommendedName>
</protein>
<dbReference type="Gene3D" id="3.30.40.10">
    <property type="entry name" value="Zinc/RING finger domain, C3HC4 (zinc finger)"/>
    <property type="match status" value="2"/>
</dbReference>
<evidence type="ECO:0000256" key="3">
    <source>
        <dbReference type="ARBA" id="ARBA00022723"/>
    </source>
</evidence>
<dbReference type="AlphaFoldDB" id="A0A2U1KPE0"/>
<evidence type="ECO:0000259" key="7">
    <source>
        <dbReference type="PROSITE" id="PS50089"/>
    </source>
</evidence>
<dbReference type="InterPro" id="IPR013083">
    <property type="entry name" value="Znf_RING/FYVE/PHD"/>
</dbReference>
<dbReference type="CDD" id="cd16454">
    <property type="entry name" value="RING-H2_PA-TM-RING"/>
    <property type="match status" value="2"/>
</dbReference>
<dbReference type="Proteomes" id="UP000245207">
    <property type="component" value="Unassembled WGS sequence"/>
</dbReference>
<dbReference type="SMART" id="SM00184">
    <property type="entry name" value="RING"/>
    <property type="match status" value="2"/>
</dbReference>
<dbReference type="EC" id="2.3.2.27" evidence="2"/>
<dbReference type="PANTHER" id="PTHR15710:SF67">
    <property type="entry name" value="E3 UBIQUITIN-PROTEIN LIGASE SGR9, AMYLOPLASTIC"/>
    <property type="match status" value="1"/>
</dbReference>
<comment type="catalytic activity">
    <reaction evidence="1">
        <text>S-ubiquitinyl-[E2 ubiquitin-conjugating enzyme]-L-cysteine + [acceptor protein]-L-lysine = [E2 ubiquitin-conjugating enzyme]-L-cysteine + N(6)-ubiquitinyl-[acceptor protein]-L-lysine.</text>
        <dbReference type="EC" id="2.3.2.27"/>
    </reaction>
</comment>
<dbReference type="InterPro" id="IPR001841">
    <property type="entry name" value="Znf_RING"/>
</dbReference>
<sequence>MEENTTGTIILAALSTLTPLQMSAFTNNISALFHFHQRRLASLLSSRTLFSLTLHHLHSLSLHQKSFLIARHLLSTLSHLTATRMPPNTVTILNDRDRDCVLLLLLLCEVHQHEPDSLKTLSPVHWRGSLSKYVSKTTLTLSGLRLSSSDTLLKYIEVVTRCRKFVDVMGCGDGKERKEVAASVAAVVALPSVEVKIGGKECAICKEEMKLGRDVCELPCEHQFHWMCILPWVTKRNTCPCCRHRLPTDDVYGEIERQWKVLVKIALSTLTPLQMSAFTNNISALFHFHQRRLASLLSSRTLFSLTLHHLHSLSLHQKSFLIARHLLSTLSHLTATRMPPNTVTILNDRDRDCVLLLLLLCEVHQHEPDSLKTLSPVHWRGSLSKYVSKTTLTLSGLRLSSSDTLLKYIEVVTRCRKFVDVMGCGDGKERKEVAASVAAVVALPSVEVKIGGKECAICKEEMKLGRDVCELPCEHQFHWMCILPWVTKRNTCPCCRHRLPTDDVYGEIERQWKNENLTSSLENARCDKMNWSDKLDNKSTYSRGQPLYGVDPNACICF</sequence>
<dbReference type="Pfam" id="PF13639">
    <property type="entry name" value="zf-RING_2"/>
    <property type="match status" value="2"/>
</dbReference>
<evidence type="ECO:0000256" key="2">
    <source>
        <dbReference type="ARBA" id="ARBA00012483"/>
    </source>
</evidence>
<evidence type="ECO:0000313" key="9">
    <source>
        <dbReference type="Proteomes" id="UP000245207"/>
    </source>
</evidence>
<proteinExistence type="predicted"/>
<dbReference type="STRING" id="35608.A0A2U1KPE0"/>
<dbReference type="PROSITE" id="PS50089">
    <property type="entry name" value="ZF_RING_2"/>
    <property type="match status" value="2"/>
</dbReference>
<keyword evidence="4 6" id="KW-0863">Zinc-finger</keyword>
<accession>A0A2U1KPE0</accession>
<evidence type="ECO:0000313" key="8">
    <source>
        <dbReference type="EMBL" id="PWA38644.1"/>
    </source>
</evidence>
<dbReference type="EMBL" id="PKPP01015427">
    <property type="protein sequence ID" value="PWA38644.1"/>
    <property type="molecule type" value="Genomic_DNA"/>
</dbReference>
<evidence type="ECO:0000256" key="1">
    <source>
        <dbReference type="ARBA" id="ARBA00000900"/>
    </source>
</evidence>
<evidence type="ECO:0000256" key="5">
    <source>
        <dbReference type="ARBA" id="ARBA00022833"/>
    </source>
</evidence>
<dbReference type="GO" id="GO:0061630">
    <property type="term" value="F:ubiquitin protein ligase activity"/>
    <property type="evidence" value="ECO:0007669"/>
    <property type="project" value="UniProtKB-EC"/>
</dbReference>
<dbReference type="OrthoDB" id="21204at2759"/>
<feature type="domain" description="RING-type" evidence="7">
    <location>
        <begin position="202"/>
        <end position="243"/>
    </location>
</feature>
<gene>
    <name evidence="8" type="ORF">CTI12_AA579340</name>
</gene>
<feature type="domain" description="RING-type" evidence="7">
    <location>
        <begin position="455"/>
        <end position="496"/>
    </location>
</feature>
<dbReference type="SUPFAM" id="SSF57850">
    <property type="entry name" value="RING/U-box"/>
    <property type="match status" value="2"/>
</dbReference>
<dbReference type="GO" id="GO:0008270">
    <property type="term" value="F:zinc ion binding"/>
    <property type="evidence" value="ECO:0007669"/>
    <property type="project" value="UniProtKB-KW"/>
</dbReference>
<dbReference type="GO" id="GO:0016567">
    <property type="term" value="P:protein ubiquitination"/>
    <property type="evidence" value="ECO:0007669"/>
    <property type="project" value="TreeGrafter"/>
</dbReference>
<reference evidence="8 9" key="1">
    <citation type="journal article" date="2018" name="Mol. Plant">
        <title>The genome of Artemisia annua provides insight into the evolution of Asteraceae family and artemisinin biosynthesis.</title>
        <authorList>
            <person name="Shen Q."/>
            <person name="Zhang L."/>
            <person name="Liao Z."/>
            <person name="Wang S."/>
            <person name="Yan T."/>
            <person name="Shi P."/>
            <person name="Liu M."/>
            <person name="Fu X."/>
            <person name="Pan Q."/>
            <person name="Wang Y."/>
            <person name="Lv Z."/>
            <person name="Lu X."/>
            <person name="Zhang F."/>
            <person name="Jiang W."/>
            <person name="Ma Y."/>
            <person name="Chen M."/>
            <person name="Hao X."/>
            <person name="Li L."/>
            <person name="Tang Y."/>
            <person name="Lv G."/>
            <person name="Zhou Y."/>
            <person name="Sun X."/>
            <person name="Brodelius P.E."/>
            <person name="Rose J.K.C."/>
            <person name="Tang K."/>
        </authorList>
    </citation>
    <scope>NUCLEOTIDE SEQUENCE [LARGE SCALE GENOMIC DNA]</scope>
    <source>
        <strain evidence="9">cv. Huhao1</strain>
        <tissue evidence="8">Leaf</tissue>
    </source>
</reference>
<comment type="caution">
    <text evidence="8">The sequence shown here is derived from an EMBL/GenBank/DDBJ whole genome shotgun (WGS) entry which is preliminary data.</text>
</comment>
<dbReference type="GO" id="GO:0005737">
    <property type="term" value="C:cytoplasm"/>
    <property type="evidence" value="ECO:0007669"/>
    <property type="project" value="TreeGrafter"/>
</dbReference>
<keyword evidence="9" id="KW-1185">Reference proteome</keyword>
<dbReference type="PANTHER" id="PTHR15710">
    <property type="entry name" value="E3 UBIQUITIN-PROTEIN LIGASE PRAJA"/>
    <property type="match status" value="1"/>
</dbReference>
<name>A0A2U1KPE0_ARTAN</name>
<evidence type="ECO:0000256" key="6">
    <source>
        <dbReference type="PROSITE-ProRule" id="PRU00175"/>
    </source>
</evidence>